<dbReference type="STRING" id="4829.A0A168QDR0"/>
<name>A0A168QDR0_ABSGL</name>
<evidence type="ECO:0000313" key="1">
    <source>
        <dbReference type="EMBL" id="SAM04410.1"/>
    </source>
</evidence>
<proteinExistence type="predicted"/>
<keyword evidence="2" id="KW-1185">Reference proteome</keyword>
<dbReference type="OMA" id="MHIETEC"/>
<accession>A0A168QDR0</accession>
<reference evidence="1" key="1">
    <citation type="submission" date="2016-04" db="EMBL/GenBank/DDBJ databases">
        <authorList>
            <person name="Evans L.H."/>
            <person name="Alamgir A."/>
            <person name="Owens N."/>
            <person name="Weber N.D."/>
            <person name="Virtaneva K."/>
            <person name="Barbian K."/>
            <person name="Babar A."/>
            <person name="Rosenke K."/>
        </authorList>
    </citation>
    <scope>NUCLEOTIDE SEQUENCE [LARGE SCALE GENOMIC DNA]</scope>
    <source>
        <strain evidence="1">CBS 101.48</strain>
    </source>
</reference>
<organism evidence="1">
    <name type="scientific">Absidia glauca</name>
    <name type="common">Pin mould</name>
    <dbReference type="NCBI Taxonomy" id="4829"/>
    <lineage>
        <taxon>Eukaryota</taxon>
        <taxon>Fungi</taxon>
        <taxon>Fungi incertae sedis</taxon>
        <taxon>Mucoromycota</taxon>
        <taxon>Mucoromycotina</taxon>
        <taxon>Mucoromycetes</taxon>
        <taxon>Mucorales</taxon>
        <taxon>Cunninghamellaceae</taxon>
        <taxon>Absidia</taxon>
    </lineage>
</organism>
<dbReference type="EMBL" id="LT554361">
    <property type="protein sequence ID" value="SAM04410.1"/>
    <property type="molecule type" value="Genomic_DNA"/>
</dbReference>
<protein>
    <submittedName>
        <fullName evidence="1">Uncharacterized protein</fullName>
    </submittedName>
</protein>
<dbReference type="Proteomes" id="UP000078561">
    <property type="component" value="Unassembled WGS sequence"/>
</dbReference>
<gene>
    <name evidence="1" type="primary">ABSGL_10271.1 scaffold 11814</name>
</gene>
<sequence length="384" mass="44257">MSTVGNDMLTSRPDIPLSFFNGNWDNIEKHQAARAVDWMDFLLFVVPTLIIPSLHYPEAREKLKNLIISIHLCLRWELSTSDILFIQKSIDSFQEFLIERIQLETLNRRCFKINIHYLGHIAYMVQRLGPLPSYSCRPLERTIGYYKDRKLSPSLPGTSFQMHIETECSLNHLLAQNVQGRNGVQQTIKFIGKPNQSDSPPDPVTYANLRKATGEHMERLGITFDSNTFITSSKDFYIHQSVQLKNDIYRSLFYLSSKRSNKASSGQPTVLCKADLNHYFFGMVHFYFEVYVNNISHKLVALQVLKDVVHDKTVNGKLFPYWKHQSGHHLRLVVIDVGNVVDAVGIISDSTNKDIKHLVPSKQHIWDFSVLTDFNNVKAHLRRI</sequence>
<dbReference type="InParanoid" id="A0A168QDR0"/>
<evidence type="ECO:0000313" key="2">
    <source>
        <dbReference type="Proteomes" id="UP000078561"/>
    </source>
</evidence>
<dbReference type="OrthoDB" id="2289822at2759"/>
<dbReference type="AlphaFoldDB" id="A0A168QDR0"/>